<dbReference type="Proteomes" id="UP000046395">
    <property type="component" value="Unassembled WGS sequence"/>
</dbReference>
<organism evidence="2 3">
    <name type="scientific">Trichuris muris</name>
    <name type="common">Mouse whipworm</name>
    <dbReference type="NCBI Taxonomy" id="70415"/>
    <lineage>
        <taxon>Eukaryota</taxon>
        <taxon>Metazoa</taxon>
        <taxon>Ecdysozoa</taxon>
        <taxon>Nematoda</taxon>
        <taxon>Enoplea</taxon>
        <taxon>Dorylaimia</taxon>
        <taxon>Trichinellida</taxon>
        <taxon>Trichuridae</taxon>
        <taxon>Trichuris</taxon>
    </lineage>
</organism>
<dbReference type="STRING" id="70415.A0A5S6QB85"/>
<name>A0A5S6QB85_TRIMR</name>
<keyword evidence="2" id="KW-1185">Reference proteome</keyword>
<sequence>MNDSKTSSPYCRSVDVASLKVHLFRVDESIREAAASFEAGILKKELQKRNKYIRDLESELRVLKDVEQKAHWTSASLQALTLEEKEVAKENSNKMMELQIAEQRWRTISEQYKEMMNTQRSEAVDLRTKYEELLRSEVSLRVKYEILEAEFERHKSISWTRAAEDAHQPTSHRHLCQNVDACCYATSCLSSAITGMKSELTPIGNGFRPAGPQVNNSCSGTSSLNNRTKQYNHVAMEDVCLVGDERLITLDNWESSKQLSSAPNTASNMRKARNACGAYRSMGKVIAARAQVELALPRMLAPIRKVKWIGLPVEPAKKKSKCAPMEDIGVDLLLPRKLSALRNVKRFAPAGIIPCTGSTVPQKEREEASEVYSPPALGASRTLVPVDSSGKNGKPAEDTFLQKQRRTERSINLSSPIGACDQHLPTVRNEGPTKVSTSKPTLTISAESDTDMSSSTEKQQPSNVDVMTKLKEGLQECDVAPESDGEMNDRLVICCEEMSVQAETTDRSDRLVIFCDEPFEEMSVQPETTDRTDGPQSTDTNDSTFSWAFKFEGSFPVHIAQRCALLPSAVRSEVRIFVERDLVGLFNMTALLNPAIVCDRLNSLGEKLTPQTLSNSIIAVLSHRNLPSVSICRKVNIIPFQPVMVKGERCIVTVLQQIFEKRPSKWARTVKRRLLKQLLSTLIRCRLLTASQIETFCRFYVLFAEKVQSRNAVCRLIVAAASVAIERKAELALSVLMSWPKIFQEIFCDKKKLSFVRVVLTGLVRSANLVHGSVLKELIDKLCGEKITTSTCEEEALFTMLSQSVLLHGAVEISSDTGDVRLKIEWARKVYVMKLLLKLNDRPSLVTCLKQNFLFDLMTWPPQTDDLSSRSSALRRVVISVLVLGHLADPKGAFSQLDVKKIVGAAEGILQEEWPVPEKPMLASCCSQLLVRLLPWYPTKCFDILQSQCNALSLDAQWRHHFEMAKNIYSRRTRRAK</sequence>
<proteinExistence type="predicted"/>
<reference evidence="3" key="1">
    <citation type="submission" date="2019-12" db="UniProtKB">
        <authorList>
            <consortium name="WormBaseParasite"/>
        </authorList>
    </citation>
    <scope>IDENTIFICATION</scope>
</reference>
<feature type="compositionally biased region" description="Polar residues" evidence="1">
    <location>
        <begin position="434"/>
        <end position="463"/>
    </location>
</feature>
<evidence type="ECO:0000313" key="2">
    <source>
        <dbReference type="Proteomes" id="UP000046395"/>
    </source>
</evidence>
<accession>A0A5S6QB85</accession>
<dbReference type="WBParaSite" id="TMUE_1000004360.1">
    <property type="protein sequence ID" value="TMUE_1000004360.1"/>
    <property type="gene ID" value="WBGene00293350"/>
</dbReference>
<evidence type="ECO:0000313" key="3">
    <source>
        <dbReference type="WBParaSite" id="TMUE_1000004360.1"/>
    </source>
</evidence>
<feature type="region of interest" description="Disordered" evidence="1">
    <location>
        <begin position="379"/>
        <end position="463"/>
    </location>
</feature>
<evidence type="ECO:0000256" key="1">
    <source>
        <dbReference type="SAM" id="MobiDB-lite"/>
    </source>
</evidence>
<protein>
    <submittedName>
        <fullName evidence="3">Uncharacterized protein</fullName>
    </submittedName>
</protein>
<dbReference type="AlphaFoldDB" id="A0A5S6QB85"/>